<comment type="catalytic activity">
    <reaction evidence="7">
        <text>ATP + H2O = ADP + phosphate + H(+)</text>
        <dbReference type="Rhea" id="RHEA:13065"/>
        <dbReference type="ChEBI" id="CHEBI:15377"/>
        <dbReference type="ChEBI" id="CHEBI:15378"/>
        <dbReference type="ChEBI" id="CHEBI:30616"/>
        <dbReference type="ChEBI" id="CHEBI:43474"/>
        <dbReference type="ChEBI" id="CHEBI:456216"/>
        <dbReference type="EC" id="3.6.4.6"/>
    </reaction>
</comment>
<dbReference type="InterPro" id="IPR041569">
    <property type="entry name" value="AAA_lid_3"/>
</dbReference>
<evidence type="ECO:0000313" key="9">
    <source>
        <dbReference type="EMBL" id="CAF3575571.1"/>
    </source>
</evidence>
<evidence type="ECO:0000256" key="2">
    <source>
        <dbReference type="ARBA" id="ARBA00022448"/>
    </source>
</evidence>
<dbReference type="InterPro" id="IPR003960">
    <property type="entry name" value="ATPase_AAA_CS"/>
</dbReference>
<keyword evidence="2 7" id="KW-0813">Transport</keyword>
<evidence type="ECO:0000256" key="6">
    <source>
        <dbReference type="RuleBase" id="RU003651"/>
    </source>
</evidence>
<dbReference type="InterPro" id="IPR027417">
    <property type="entry name" value="P-loop_NTPase"/>
</dbReference>
<dbReference type="PROSITE" id="PS00674">
    <property type="entry name" value="AAA"/>
    <property type="match status" value="1"/>
</dbReference>
<keyword evidence="7" id="KW-0931">ER-Golgi transport</keyword>
<dbReference type="GO" id="GO:0035494">
    <property type="term" value="P:SNARE complex disassembly"/>
    <property type="evidence" value="ECO:0007669"/>
    <property type="project" value="InterPro"/>
</dbReference>
<dbReference type="Gene3D" id="1.10.8.60">
    <property type="match status" value="1"/>
</dbReference>
<keyword evidence="7" id="KW-0479">Metal-binding</keyword>
<evidence type="ECO:0000256" key="1">
    <source>
        <dbReference type="ARBA" id="ARBA00006914"/>
    </source>
</evidence>
<dbReference type="Proteomes" id="UP000663823">
    <property type="component" value="Unassembled WGS sequence"/>
</dbReference>
<gene>
    <name evidence="9" type="ORF">OTI717_LOCUS5536</name>
</gene>
<comment type="caution">
    <text evidence="9">The sequence shown here is derived from an EMBL/GenBank/DDBJ whole genome shotgun (WGS) entry which is preliminary data.</text>
</comment>
<keyword evidence="7" id="KW-0460">Magnesium</keyword>
<dbReference type="InterPro" id="IPR003593">
    <property type="entry name" value="AAA+_ATPase"/>
</dbReference>
<keyword evidence="7" id="KW-0378">Hydrolase</keyword>
<evidence type="ECO:0000256" key="3">
    <source>
        <dbReference type="ARBA" id="ARBA00022741"/>
    </source>
</evidence>
<evidence type="ECO:0000256" key="7">
    <source>
        <dbReference type="RuleBase" id="RU367045"/>
    </source>
</evidence>
<dbReference type="Pfam" id="PF00004">
    <property type="entry name" value="AAA"/>
    <property type="match status" value="1"/>
</dbReference>
<evidence type="ECO:0000259" key="8">
    <source>
        <dbReference type="SMART" id="SM00382"/>
    </source>
</evidence>
<dbReference type="SMART" id="SM00382">
    <property type="entry name" value="AAA"/>
    <property type="match status" value="1"/>
</dbReference>
<dbReference type="GO" id="GO:0016887">
    <property type="term" value="F:ATP hydrolysis activity"/>
    <property type="evidence" value="ECO:0007669"/>
    <property type="project" value="InterPro"/>
</dbReference>
<dbReference type="GO" id="GO:0046872">
    <property type="term" value="F:metal ion binding"/>
    <property type="evidence" value="ECO:0007669"/>
    <property type="project" value="UniProtKB-UniRule"/>
</dbReference>
<comment type="similarity">
    <text evidence="1 6">Belongs to the AAA ATPase family.</text>
</comment>
<feature type="domain" description="AAA+ ATPase" evidence="8">
    <location>
        <begin position="11"/>
        <end position="132"/>
    </location>
</feature>
<name>A0A818LPI7_9BILA</name>
<dbReference type="Gene3D" id="3.40.50.300">
    <property type="entry name" value="P-loop containing nucleotide triphosphate hydrolases"/>
    <property type="match status" value="1"/>
</dbReference>
<dbReference type="Pfam" id="PF17862">
    <property type="entry name" value="AAA_lid_3"/>
    <property type="match status" value="1"/>
</dbReference>
<dbReference type="GO" id="GO:0005795">
    <property type="term" value="C:Golgi stack"/>
    <property type="evidence" value="ECO:0007669"/>
    <property type="project" value="TreeGrafter"/>
</dbReference>
<accession>A0A818LPI7</accession>
<keyword evidence="5 7" id="KW-0653">Protein transport</keyword>
<dbReference type="InterPro" id="IPR039812">
    <property type="entry name" value="Vesicle-fus_ATPase"/>
</dbReference>
<reference evidence="9" key="1">
    <citation type="submission" date="2021-02" db="EMBL/GenBank/DDBJ databases">
        <authorList>
            <person name="Nowell W R."/>
        </authorList>
    </citation>
    <scope>NUCLEOTIDE SEQUENCE</scope>
</reference>
<evidence type="ECO:0000256" key="4">
    <source>
        <dbReference type="ARBA" id="ARBA00022840"/>
    </source>
</evidence>
<dbReference type="AlphaFoldDB" id="A0A818LPI7"/>
<keyword evidence="7" id="KW-0963">Cytoplasm</keyword>
<dbReference type="EC" id="3.6.4.6" evidence="7"/>
<dbReference type="GO" id="GO:0005524">
    <property type="term" value="F:ATP binding"/>
    <property type="evidence" value="ECO:0007669"/>
    <property type="project" value="UniProtKB-UniRule"/>
</dbReference>
<dbReference type="EMBL" id="CAJOAX010000364">
    <property type="protein sequence ID" value="CAF3575571.1"/>
    <property type="molecule type" value="Genomic_DNA"/>
</dbReference>
<dbReference type="GO" id="GO:0006891">
    <property type="term" value="P:intra-Golgi vesicle-mediated transport"/>
    <property type="evidence" value="ECO:0007669"/>
    <property type="project" value="TreeGrafter"/>
</dbReference>
<comment type="subcellular location">
    <subcellularLocation>
        <location evidence="7">Cytoplasm</location>
    </subcellularLocation>
</comment>
<dbReference type="PANTHER" id="PTHR23078">
    <property type="entry name" value="VESICULAR-FUSION PROTEIN NSF"/>
    <property type="match status" value="1"/>
</dbReference>
<proteinExistence type="inferred from homology"/>
<keyword evidence="3 6" id="KW-0547">Nucleotide-binding</keyword>
<dbReference type="SUPFAM" id="SSF52540">
    <property type="entry name" value="P-loop containing nucleoside triphosphate hydrolases"/>
    <property type="match status" value="1"/>
</dbReference>
<evidence type="ECO:0000256" key="5">
    <source>
        <dbReference type="ARBA" id="ARBA00022927"/>
    </source>
</evidence>
<keyword evidence="4 6" id="KW-0067">ATP-binding</keyword>
<protein>
    <recommendedName>
        <fullName evidence="7">Vesicle-fusing ATPase</fullName>
        <ecNumber evidence="7">3.6.4.6</ecNumber>
    </recommendedName>
</protein>
<evidence type="ECO:0000313" key="10">
    <source>
        <dbReference type="Proteomes" id="UP000663823"/>
    </source>
</evidence>
<comment type="cofactor">
    <cofactor evidence="7">
        <name>Mg(2+)</name>
        <dbReference type="ChEBI" id="CHEBI:18420"/>
    </cofactor>
    <text evidence="7">Binds 1 Mg(2+) ion per subunit.</text>
</comment>
<dbReference type="GO" id="GO:0043001">
    <property type="term" value="P:Golgi to plasma membrane protein transport"/>
    <property type="evidence" value="ECO:0007669"/>
    <property type="project" value="TreeGrafter"/>
</dbReference>
<sequence length="198" mass="22370">MTSNHYIAIKPMRGVVLYGPPGTGKTSMIRDICNHMKVEPRIVNGPELLNKYVGNSEQAVRQLFIKAKNDQKKSGESNTRNTVVSQMLTKMDGYEQLNNIVIFGTTNRLDMIDPALLRDGRFELKFKIDLPNVQERFEILKFFTKPLQENKRLASNVTNVVLSQIAQGTTNYSGADLEQLIQCAIDLAIRRVVKVSLE</sequence>
<organism evidence="9 10">
    <name type="scientific">Rotaria sordida</name>
    <dbReference type="NCBI Taxonomy" id="392033"/>
    <lineage>
        <taxon>Eukaryota</taxon>
        <taxon>Metazoa</taxon>
        <taxon>Spiralia</taxon>
        <taxon>Gnathifera</taxon>
        <taxon>Rotifera</taxon>
        <taxon>Eurotatoria</taxon>
        <taxon>Bdelloidea</taxon>
        <taxon>Philodinida</taxon>
        <taxon>Philodinidae</taxon>
        <taxon>Rotaria</taxon>
    </lineage>
</organism>
<dbReference type="PANTHER" id="PTHR23078:SF3">
    <property type="entry name" value="VESICLE-FUSING ATPASE"/>
    <property type="match status" value="1"/>
</dbReference>
<comment type="function">
    <text evidence="7">Required for vesicle-mediated transport. Catalyzes the fusion of transport vesicles within the Golgi cisternae. Is also required for transport from the endoplasmic reticulum to the Golgi stack. Seems to function as a fusion protein required for the delivery of cargo proteins to all compartments of the Golgi stack independent of vesicle origin.</text>
</comment>
<dbReference type="InterPro" id="IPR003959">
    <property type="entry name" value="ATPase_AAA_core"/>
</dbReference>